<keyword evidence="2" id="KW-1185">Reference proteome</keyword>
<dbReference type="RefSeq" id="WP_340274067.1">
    <property type="nucleotide sequence ID" value="NZ_JBAKIA010000005.1"/>
</dbReference>
<accession>A0ABU8TJJ5</accession>
<evidence type="ECO:0000313" key="1">
    <source>
        <dbReference type="EMBL" id="MEJ8474329.1"/>
    </source>
</evidence>
<dbReference type="Proteomes" id="UP001385499">
    <property type="component" value="Unassembled WGS sequence"/>
</dbReference>
<organism evidence="1 2">
    <name type="scientific">Roseibium algae</name>
    <dbReference type="NCBI Taxonomy" id="3123038"/>
    <lineage>
        <taxon>Bacteria</taxon>
        <taxon>Pseudomonadati</taxon>
        <taxon>Pseudomonadota</taxon>
        <taxon>Alphaproteobacteria</taxon>
        <taxon>Hyphomicrobiales</taxon>
        <taxon>Stappiaceae</taxon>
        <taxon>Roseibium</taxon>
    </lineage>
</organism>
<dbReference type="EMBL" id="JBAKIA010000005">
    <property type="protein sequence ID" value="MEJ8474329.1"/>
    <property type="molecule type" value="Genomic_DNA"/>
</dbReference>
<proteinExistence type="predicted"/>
<comment type="caution">
    <text evidence="1">The sequence shown here is derived from an EMBL/GenBank/DDBJ whole genome shotgun (WGS) entry which is preliminary data.</text>
</comment>
<gene>
    <name evidence="1" type="ORF">V6575_09525</name>
</gene>
<protein>
    <submittedName>
        <fullName evidence="1">Uncharacterized protein</fullName>
    </submittedName>
</protein>
<sequence length="66" mass="6837">MVATVAKRAGKGQAGPGRCVLLTGVREGIGKSLMLAMAEAGGPFPTGRTALLSLDICRVLNLWQIN</sequence>
<evidence type="ECO:0000313" key="2">
    <source>
        <dbReference type="Proteomes" id="UP001385499"/>
    </source>
</evidence>
<name>A0ABU8TJJ5_9HYPH</name>
<reference evidence="1 2" key="1">
    <citation type="submission" date="2024-02" db="EMBL/GenBank/DDBJ databases">
        <title>Roseibium algae sp. nov., isolated from marine alga (Grateloupia sp.), showing potential in myo-inositol conversion.</title>
        <authorList>
            <person name="Wang Y."/>
        </authorList>
    </citation>
    <scope>NUCLEOTIDE SEQUENCE [LARGE SCALE GENOMIC DNA]</scope>
    <source>
        <strain evidence="1 2">H3510</strain>
    </source>
</reference>